<keyword evidence="2" id="KW-0378">Hydrolase</keyword>
<reference evidence="3" key="1">
    <citation type="submission" date="2014-12" db="EMBL/GenBank/DDBJ databases">
        <title>Complete genome sequence of a multi-drug resistant Klebsiella pneumoniae.</title>
        <authorList>
            <person name="Hua X."/>
            <person name="Chen Q."/>
            <person name="Li X."/>
            <person name="Feng Y."/>
            <person name="Ruan Z."/>
            <person name="Yu Y."/>
        </authorList>
    </citation>
    <scope>NUCLEOTIDE SEQUENCE [LARGE SCALE GENOMIC DNA]</scope>
    <source>
        <strain evidence="3">5.12</strain>
    </source>
</reference>
<protein>
    <submittedName>
        <fullName evidence="2">Altronate hydrolase</fullName>
    </submittedName>
</protein>
<organism evidence="2 3">
    <name type="scientific">Alteromonas pelagimontana</name>
    <dbReference type="NCBI Taxonomy" id="1858656"/>
    <lineage>
        <taxon>Bacteria</taxon>
        <taxon>Pseudomonadati</taxon>
        <taxon>Pseudomonadota</taxon>
        <taxon>Gammaproteobacteria</taxon>
        <taxon>Alteromonadales</taxon>
        <taxon>Alteromonadaceae</taxon>
        <taxon>Alteromonas/Salinimonas group</taxon>
        <taxon>Alteromonas</taxon>
    </lineage>
</organism>
<dbReference type="KEGG" id="apel:CA267_016710"/>
<keyword evidence="3" id="KW-1185">Reference proteome</keyword>
<gene>
    <name evidence="2" type="ORF">CA267_016710</name>
</gene>
<accession>A0A6N3IX52</accession>
<name>A0A6N3IX52_9ALTE</name>
<dbReference type="GO" id="GO:0016787">
    <property type="term" value="F:hydrolase activity"/>
    <property type="evidence" value="ECO:0007669"/>
    <property type="project" value="UniProtKB-KW"/>
</dbReference>
<dbReference type="AlphaFoldDB" id="A0A6N3IX52"/>
<evidence type="ECO:0000313" key="3">
    <source>
        <dbReference type="Proteomes" id="UP000219285"/>
    </source>
</evidence>
<dbReference type="Gene3D" id="2.30.130.110">
    <property type="match status" value="1"/>
</dbReference>
<proteinExistence type="predicted"/>
<dbReference type="EMBL" id="CP052766">
    <property type="protein sequence ID" value="QJR82916.1"/>
    <property type="molecule type" value="Genomic_DNA"/>
</dbReference>
<dbReference type="Pfam" id="PF08666">
    <property type="entry name" value="SAF"/>
    <property type="match status" value="1"/>
</dbReference>
<feature type="domain" description="SAF" evidence="1">
    <location>
        <begin position="3"/>
        <end position="57"/>
    </location>
</feature>
<dbReference type="Proteomes" id="UP000219285">
    <property type="component" value="Chromosome"/>
</dbReference>
<dbReference type="InterPro" id="IPR013974">
    <property type="entry name" value="SAF"/>
</dbReference>
<sequence length="77" mass="8358">MTIDGVEIAIETDIAVGHKLARHTIAKEEKVIKYGAAIGVAKVNISQGAHVHLNNLRSDYIPSHTRSSVNHDTSSRD</sequence>
<evidence type="ECO:0000313" key="2">
    <source>
        <dbReference type="EMBL" id="QJR82916.1"/>
    </source>
</evidence>
<evidence type="ECO:0000259" key="1">
    <source>
        <dbReference type="Pfam" id="PF08666"/>
    </source>
</evidence>
<reference evidence="2 3" key="2">
    <citation type="submission" date="2020-04" db="EMBL/GenBank/DDBJ databases">
        <title>Complete genome sequence of Alteromonas pelagimontana 5.12T.</title>
        <authorList>
            <person name="Sinha R.K."/>
            <person name="Krishnan K.P."/>
            <person name="Kurian J.P."/>
        </authorList>
    </citation>
    <scope>NUCLEOTIDE SEQUENCE [LARGE SCALE GENOMIC DNA]</scope>
    <source>
        <strain evidence="2 3">5.12</strain>
    </source>
</reference>